<feature type="region of interest" description="Disordered" evidence="1">
    <location>
        <begin position="1"/>
        <end position="25"/>
    </location>
</feature>
<keyword evidence="3" id="KW-1185">Reference proteome</keyword>
<protein>
    <submittedName>
        <fullName evidence="2">Uncharacterized protein</fullName>
    </submittedName>
</protein>
<dbReference type="EMBL" id="BAAAQM010000030">
    <property type="protein sequence ID" value="GAA1983002.1"/>
    <property type="molecule type" value="Genomic_DNA"/>
</dbReference>
<reference evidence="2 3" key="1">
    <citation type="journal article" date="2019" name="Int. J. Syst. Evol. Microbiol.">
        <title>The Global Catalogue of Microorganisms (GCM) 10K type strain sequencing project: providing services to taxonomists for standard genome sequencing and annotation.</title>
        <authorList>
            <consortium name="The Broad Institute Genomics Platform"/>
            <consortium name="The Broad Institute Genome Sequencing Center for Infectious Disease"/>
            <person name="Wu L."/>
            <person name="Ma J."/>
        </authorList>
    </citation>
    <scope>NUCLEOTIDE SEQUENCE [LARGE SCALE GENOMIC DNA]</scope>
    <source>
        <strain evidence="2 3">JCM 16013</strain>
    </source>
</reference>
<sequence>MYHRLRRTARPVDADLSPDYASPQRGVCEPAEIDCHVSTSTAWFALRAAGGAGAGADEEQGEHGGGTALCEKSDLPIVPSGALERSERQQQRGTQQRSPLTRCDQVSPDRFRVSGQDTPDEHSDAA</sequence>
<evidence type="ECO:0000313" key="3">
    <source>
        <dbReference type="Proteomes" id="UP001499854"/>
    </source>
</evidence>
<dbReference type="Proteomes" id="UP001499854">
    <property type="component" value="Unassembled WGS sequence"/>
</dbReference>
<evidence type="ECO:0000313" key="2">
    <source>
        <dbReference type="EMBL" id="GAA1983002.1"/>
    </source>
</evidence>
<evidence type="ECO:0000256" key="1">
    <source>
        <dbReference type="SAM" id="MobiDB-lite"/>
    </source>
</evidence>
<comment type="caution">
    <text evidence="2">The sequence shown here is derived from an EMBL/GenBank/DDBJ whole genome shotgun (WGS) entry which is preliminary data.</text>
</comment>
<accession>A0ABN2S9T2</accession>
<gene>
    <name evidence="2" type="ORF">GCM10009838_50790</name>
</gene>
<proteinExistence type="predicted"/>
<name>A0ABN2S9T2_9ACTN</name>
<feature type="region of interest" description="Disordered" evidence="1">
    <location>
        <begin position="51"/>
        <end position="126"/>
    </location>
</feature>
<organism evidence="2 3">
    <name type="scientific">Catenulispora subtropica</name>
    <dbReference type="NCBI Taxonomy" id="450798"/>
    <lineage>
        <taxon>Bacteria</taxon>
        <taxon>Bacillati</taxon>
        <taxon>Actinomycetota</taxon>
        <taxon>Actinomycetes</taxon>
        <taxon>Catenulisporales</taxon>
        <taxon>Catenulisporaceae</taxon>
        <taxon>Catenulispora</taxon>
    </lineage>
</organism>